<keyword evidence="2" id="KW-0479">Metal-binding</keyword>
<comment type="subcellular location">
    <subcellularLocation>
        <location evidence="1">Membrane</location>
        <topology evidence="1">Peripheral membrane protein</topology>
    </subcellularLocation>
</comment>
<evidence type="ECO:0000313" key="7">
    <source>
        <dbReference type="EMBL" id="CAD9388907.1"/>
    </source>
</evidence>
<dbReference type="PROSITE" id="PS01032">
    <property type="entry name" value="PPM_1"/>
    <property type="match status" value="1"/>
</dbReference>
<evidence type="ECO:0000256" key="1">
    <source>
        <dbReference type="ARBA" id="ARBA00004170"/>
    </source>
</evidence>
<dbReference type="Gene3D" id="3.60.40.10">
    <property type="entry name" value="PPM-type phosphatase domain"/>
    <property type="match status" value="1"/>
</dbReference>
<dbReference type="PROSITE" id="PS51746">
    <property type="entry name" value="PPM_2"/>
    <property type="match status" value="1"/>
</dbReference>
<gene>
    <name evidence="7" type="ORF">FPAR1323_LOCUS2472</name>
</gene>
<proteinExistence type="inferred from homology"/>
<reference evidence="7" key="1">
    <citation type="submission" date="2021-01" db="EMBL/GenBank/DDBJ databases">
        <authorList>
            <person name="Corre E."/>
            <person name="Pelletier E."/>
            <person name="Niang G."/>
            <person name="Scheremetjew M."/>
            <person name="Finn R."/>
            <person name="Kale V."/>
            <person name="Holt S."/>
            <person name="Cochrane G."/>
            <person name="Meng A."/>
            <person name="Brown T."/>
            <person name="Cohen L."/>
        </authorList>
    </citation>
    <scope>NUCLEOTIDE SEQUENCE</scope>
    <source>
        <strain evidence="7">RCC1693</strain>
    </source>
</reference>
<dbReference type="GO" id="GO:0046872">
    <property type="term" value="F:metal ion binding"/>
    <property type="evidence" value="ECO:0007669"/>
    <property type="project" value="UniProtKB-KW"/>
</dbReference>
<dbReference type="InterPro" id="IPR000222">
    <property type="entry name" value="PP2C_BS"/>
</dbReference>
<dbReference type="CDD" id="cd00143">
    <property type="entry name" value="PP2Cc"/>
    <property type="match status" value="1"/>
</dbReference>
<dbReference type="EMBL" id="HBGT01004483">
    <property type="protein sequence ID" value="CAD9388907.1"/>
    <property type="molecule type" value="Transcribed_RNA"/>
</dbReference>
<dbReference type="GO" id="GO:0016020">
    <property type="term" value="C:membrane"/>
    <property type="evidence" value="ECO:0007669"/>
    <property type="project" value="UniProtKB-SubCell"/>
</dbReference>
<sequence length="326" mass="35320">MGNLLDKPNTDYLEAEEGEGNGIKYGVSSMQGWRTEMEDAHTITPEIPGLTDHALYAVFDGHGGQYAARYASEHLVDELKIAPSYIAYVDGGNADPALLGQALQEAFLNLDSNLRDETRAMQNERSGCTAIATVISPSHIVVANAGDSRSAMQVGSETVALSEDHKPYNAEEKNRIEAAGGCVSMKRVDGELAVSRALGDFQFKDANLDAKDTKVTAFPDITIVQRSEADEFVILACDGIWDVMTNEQATKQMTSYCEQGEASPRLMCEEMMCDCLERSSRDNMSVVTLIFPAGEALTKAGEGVMGLRKVREEAEKAKAEAAKNDS</sequence>
<keyword evidence="4 5" id="KW-0904">Protein phosphatase</keyword>
<dbReference type="InterPro" id="IPR015655">
    <property type="entry name" value="PP2C"/>
</dbReference>
<evidence type="ECO:0000259" key="6">
    <source>
        <dbReference type="PROSITE" id="PS51746"/>
    </source>
</evidence>
<dbReference type="PANTHER" id="PTHR47992">
    <property type="entry name" value="PROTEIN PHOSPHATASE"/>
    <property type="match status" value="1"/>
</dbReference>
<dbReference type="SMART" id="SM00332">
    <property type="entry name" value="PP2Cc"/>
    <property type="match status" value="1"/>
</dbReference>
<protein>
    <recommendedName>
        <fullName evidence="6">PPM-type phosphatase domain-containing protein</fullName>
    </recommendedName>
</protein>
<comment type="similarity">
    <text evidence="5">Belongs to the PP2C family.</text>
</comment>
<dbReference type="Pfam" id="PF00481">
    <property type="entry name" value="PP2C"/>
    <property type="match status" value="1"/>
</dbReference>
<organism evidence="7">
    <name type="scientific">Florenciella parvula</name>
    <dbReference type="NCBI Taxonomy" id="236787"/>
    <lineage>
        <taxon>Eukaryota</taxon>
        <taxon>Sar</taxon>
        <taxon>Stramenopiles</taxon>
        <taxon>Ochrophyta</taxon>
        <taxon>Dictyochophyceae</taxon>
        <taxon>Florenciellales</taxon>
        <taxon>Florenciella</taxon>
    </lineage>
</organism>
<evidence type="ECO:0000256" key="2">
    <source>
        <dbReference type="ARBA" id="ARBA00022723"/>
    </source>
</evidence>
<name>A0A7S2B8Y2_9STRA</name>
<keyword evidence="3 5" id="KW-0378">Hydrolase</keyword>
<dbReference type="GO" id="GO:0004722">
    <property type="term" value="F:protein serine/threonine phosphatase activity"/>
    <property type="evidence" value="ECO:0007669"/>
    <property type="project" value="InterPro"/>
</dbReference>
<feature type="domain" description="PPM-type phosphatase" evidence="6">
    <location>
        <begin position="24"/>
        <end position="291"/>
    </location>
</feature>
<evidence type="ECO:0000256" key="3">
    <source>
        <dbReference type="ARBA" id="ARBA00022801"/>
    </source>
</evidence>
<dbReference type="InterPro" id="IPR036457">
    <property type="entry name" value="PPM-type-like_dom_sf"/>
</dbReference>
<dbReference type="FunFam" id="3.60.40.10:FF:000075">
    <property type="entry name" value="Protein phosphatase 2C, putative"/>
    <property type="match status" value="1"/>
</dbReference>
<dbReference type="SUPFAM" id="SSF81606">
    <property type="entry name" value="PP2C-like"/>
    <property type="match status" value="1"/>
</dbReference>
<evidence type="ECO:0000256" key="4">
    <source>
        <dbReference type="ARBA" id="ARBA00022912"/>
    </source>
</evidence>
<accession>A0A7S2B8Y2</accession>
<evidence type="ECO:0000256" key="5">
    <source>
        <dbReference type="RuleBase" id="RU003465"/>
    </source>
</evidence>
<dbReference type="AlphaFoldDB" id="A0A7S2B8Y2"/>
<dbReference type="InterPro" id="IPR001932">
    <property type="entry name" value="PPM-type_phosphatase-like_dom"/>
</dbReference>